<dbReference type="Pfam" id="PF00834">
    <property type="entry name" value="Ribul_P_3_epim"/>
    <property type="match status" value="1"/>
</dbReference>
<name>A0A380LN89_9FIRM</name>
<dbReference type="NCBIfam" id="NF004076">
    <property type="entry name" value="PRK05581.1-4"/>
    <property type="match status" value="1"/>
</dbReference>
<dbReference type="AlphaFoldDB" id="A0A380LN89"/>
<dbReference type="CDD" id="cd00429">
    <property type="entry name" value="RPE"/>
    <property type="match status" value="1"/>
</dbReference>
<evidence type="ECO:0000256" key="1">
    <source>
        <dbReference type="ARBA" id="ARBA00022723"/>
    </source>
</evidence>
<proteinExistence type="predicted"/>
<accession>A0A380LN89</accession>
<keyword evidence="4" id="KW-1185">Reference proteome</keyword>
<dbReference type="SUPFAM" id="SSF51366">
    <property type="entry name" value="Ribulose-phoshate binding barrel"/>
    <property type="match status" value="1"/>
</dbReference>
<evidence type="ECO:0000256" key="2">
    <source>
        <dbReference type="ARBA" id="ARBA00023235"/>
    </source>
</evidence>
<dbReference type="InterPro" id="IPR011060">
    <property type="entry name" value="RibuloseP-bd_barrel"/>
</dbReference>
<dbReference type="EMBL" id="UHFX01000003">
    <property type="protein sequence ID" value="SUO04717.1"/>
    <property type="molecule type" value="Genomic_DNA"/>
</dbReference>
<dbReference type="InterPro" id="IPR000056">
    <property type="entry name" value="Ribul_P_3_epim-like"/>
</dbReference>
<dbReference type="GeneID" id="77462589"/>
<sequence length="219" mass="24800">MKPILCPSMMCCNFSNLKEEMALLEEAKIDMYHCDIMDGTFVPNMALGISDIQAIRSLTNKKIDAHLMIDSPANKVDWFIDAGADIIYLHPESEMYVIKTIQHIHERKKEAGVAINPDISLVSLEELYPFCDYILVMTVNPGFAGQSFIESMDRKIERLVHLKQKYGFQIIMDGACSPERIKAYSCCGVDGFVLGTSALFKEDKKYKERLDELRGVCGR</sequence>
<dbReference type="Proteomes" id="UP000255523">
    <property type="component" value="Unassembled WGS sequence"/>
</dbReference>
<dbReference type="Gene3D" id="3.20.20.70">
    <property type="entry name" value="Aldolase class I"/>
    <property type="match status" value="1"/>
</dbReference>
<keyword evidence="1" id="KW-0479">Metal-binding</keyword>
<evidence type="ECO:0000313" key="4">
    <source>
        <dbReference type="Proteomes" id="UP000255523"/>
    </source>
</evidence>
<dbReference type="InterPro" id="IPR013785">
    <property type="entry name" value="Aldolase_TIM"/>
</dbReference>
<protein>
    <submittedName>
        <fullName evidence="3">Pentose-5-phosphate-3-epimerase</fullName>
        <ecNumber evidence="3">5.1.3.1</ecNumber>
    </submittedName>
</protein>
<dbReference type="RefSeq" id="WP_022790234.1">
    <property type="nucleotide sequence ID" value="NZ_UHFX01000003.1"/>
</dbReference>
<dbReference type="PANTHER" id="PTHR11749">
    <property type="entry name" value="RIBULOSE-5-PHOSPHATE-3-EPIMERASE"/>
    <property type="match status" value="1"/>
</dbReference>
<dbReference type="GO" id="GO:0005975">
    <property type="term" value="P:carbohydrate metabolic process"/>
    <property type="evidence" value="ECO:0007669"/>
    <property type="project" value="InterPro"/>
</dbReference>
<reference evidence="3 4" key="1">
    <citation type="submission" date="2018-06" db="EMBL/GenBank/DDBJ databases">
        <authorList>
            <consortium name="Pathogen Informatics"/>
            <person name="Doyle S."/>
        </authorList>
    </citation>
    <scope>NUCLEOTIDE SEQUENCE [LARGE SCALE GENOMIC DNA]</scope>
    <source>
        <strain evidence="3 4">NCTC11087</strain>
    </source>
</reference>
<organism evidence="3 4">
    <name type="scientific">Faecalicoccus pleomorphus</name>
    <dbReference type="NCBI Taxonomy" id="1323"/>
    <lineage>
        <taxon>Bacteria</taxon>
        <taxon>Bacillati</taxon>
        <taxon>Bacillota</taxon>
        <taxon>Erysipelotrichia</taxon>
        <taxon>Erysipelotrichales</taxon>
        <taxon>Erysipelotrichaceae</taxon>
        <taxon>Faecalicoccus</taxon>
    </lineage>
</organism>
<dbReference type="GO" id="GO:0004750">
    <property type="term" value="F:D-ribulose-phosphate 3-epimerase activity"/>
    <property type="evidence" value="ECO:0007669"/>
    <property type="project" value="UniProtKB-EC"/>
</dbReference>
<keyword evidence="2 3" id="KW-0413">Isomerase</keyword>
<dbReference type="GO" id="GO:0046872">
    <property type="term" value="F:metal ion binding"/>
    <property type="evidence" value="ECO:0007669"/>
    <property type="project" value="UniProtKB-KW"/>
</dbReference>
<dbReference type="OrthoDB" id="1645589at2"/>
<dbReference type="EC" id="5.1.3.1" evidence="3"/>
<gene>
    <name evidence="3" type="primary">rpe_3</name>
    <name evidence="3" type="ORF">NCTC11087_01644</name>
</gene>
<evidence type="ECO:0000313" key="3">
    <source>
        <dbReference type="EMBL" id="SUO04717.1"/>
    </source>
</evidence>
<dbReference type="PROSITE" id="PS01086">
    <property type="entry name" value="RIBUL_P_3_EPIMER_2"/>
    <property type="match status" value="1"/>
</dbReference>